<dbReference type="AlphaFoldDB" id="A0A838Y499"/>
<feature type="domain" description="RsdA/BaiN/AoA(So)-like Rossmann fold-like" evidence="4">
    <location>
        <begin position="13"/>
        <end position="402"/>
    </location>
</feature>
<reference evidence="6 7" key="1">
    <citation type="submission" date="2020-07" db="EMBL/GenBank/DDBJ databases">
        <authorList>
            <person name="Li M."/>
        </authorList>
    </citation>
    <scope>NUCLEOTIDE SEQUENCE [LARGE SCALE GENOMIC DNA]</scope>
    <source>
        <strain evidence="6 7">DSM 23284</strain>
    </source>
</reference>
<evidence type="ECO:0000313" key="7">
    <source>
        <dbReference type="Proteomes" id="UP000559404"/>
    </source>
</evidence>
<dbReference type="PRINTS" id="PR00411">
    <property type="entry name" value="PNDRDTASEI"/>
</dbReference>
<dbReference type="Pfam" id="PF03486">
    <property type="entry name" value="HI0933_like"/>
    <property type="match status" value="1"/>
</dbReference>
<evidence type="ECO:0000259" key="5">
    <source>
        <dbReference type="Pfam" id="PF22780"/>
    </source>
</evidence>
<evidence type="ECO:0000256" key="3">
    <source>
        <dbReference type="ARBA" id="ARBA00022827"/>
    </source>
</evidence>
<feature type="domain" description="RsdA/BaiN/AoA(So)-like insert" evidence="5">
    <location>
        <begin position="202"/>
        <end position="350"/>
    </location>
</feature>
<dbReference type="InterPro" id="IPR023166">
    <property type="entry name" value="BaiN-like_dom_sf"/>
</dbReference>
<dbReference type="InterPro" id="IPR057661">
    <property type="entry name" value="RsdA/BaiN/AoA(So)_Rossmann"/>
</dbReference>
<sequence length="416" mass="43918">MNIATTNDSRPADVLIIGAGPSGLIAADALSEQGLTVHIIERMPSPARKLLMAGRGGLNLTHSEAAERFLSRYREAAPFLRAAIEAFSPGDLRAWCEELGISTFTGSSGRVFPSAMKASPLLRALLARLAARGVRLTTRWSWRGFDEDGALRFDTPDGPRSLPRPRAVLLALGGASWPRLGGDGGWSGEIDRLGIARRAFMPANGGFTVNWSETFAARHAGTPLKRIALAAGGHLVRGEAMITASGIEGGAIYALSAEIRAELQQRGEAVLTVDLRPDLDLAALTTRLSAPRGKRSLSTHLRKTAGLPPVAIALLSEAGPRPATPEELAARIKALPLTLTGSFGLERAISSAGGIAWEELDADFMLKRLPGVFVAGEMIDWEAPTGGYLLQACFATGRAAAAGIARRLASAPEEAR</sequence>
<evidence type="ECO:0000259" key="4">
    <source>
        <dbReference type="Pfam" id="PF03486"/>
    </source>
</evidence>
<dbReference type="InterPro" id="IPR004792">
    <property type="entry name" value="BaiN-like"/>
</dbReference>
<keyword evidence="3" id="KW-0274">FAD</keyword>
<organism evidence="6 7">
    <name type="scientific">Stappia taiwanensis</name>
    <dbReference type="NCBI Taxonomy" id="992267"/>
    <lineage>
        <taxon>Bacteria</taxon>
        <taxon>Pseudomonadati</taxon>
        <taxon>Pseudomonadota</taxon>
        <taxon>Alphaproteobacteria</taxon>
        <taxon>Hyphomicrobiales</taxon>
        <taxon>Stappiaceae</taxon>
        <taxon>Stappia</taxon>
    </lineage>
</organism>
<reference evidence="6 7" key="2">
    <citation type="submission" date="2020-08" db="EMBL/GenBank/DDBJ databases">
        <title>Stappia taiwanensis sp. nov., isolated from a coastal thermal spring.</title>
        <authorList>
            <person name="Kampfer P."/>
        </authorList>
    </citation>
    <scope>NUCLEOTIDE SEQUENCE [LARGE SCALE GENOMIC DNA]</scope>
    <source>
        <strain evidence="6 7">DSM 23284</strain>
    </source>
</reference>
<dbReference type="Gene3D" id="2.40.30.10">
    <property type="entry name" value="Translation factors"/>
    <property type="match status" value="1"/>
</dbReference>
<keyword evidence="2" id="KW-0285">Flavoprotein</keyword>
<protein>
    <submittedName>
        <fullName evidence="6">TIGR03862 family flavoprotein</fullName>
    </submittedName>
</protein>
<dbReference type="InterPro" id="IPR036188">
    <property type="entry name" value="FAD/NAD-bd_sf"/>
</dbReference>
<dbReference type="NCBIfam" id="TIGR03862">
    <property type="entry name" value="flavo_PP4765"/>
    <property type="match status" value="1"/>
</dbReference>
<dbReference type="Proteomes" id="UP000559404">
    <property type="component" value="Unassembled WGS sequence"/>
</dbReference>
<dbReference type="SUPFAM" id="SSF51905">
    <property type="entry name" value="FAD/NAD(P)-binding domain"/>
    <property type="match status" value="1"/>
</dbReference>
<evidence type="ECO:0000256" key="2">
    <source>
        <dbReference type="ARBA" id="ARBA00022630"/>
    </source>
</evidence>
<dbReference type="Gene3D" id="1.10.8.260">
    <property type="entry name" value="HI0933 insert domain-like"/>
    <property type="match status" value="1"/>
</dbReference>
<comment type="cofactor">
    <cofactor evidence="1">
        <name>FAD</name>
        <dbReference type="ChEBI" id="CHEBI:57692"/>
    </cofactor>
</comment>
<accession>A0A838Y499</accession>
<dbReference type="Gene3D" id="3.50.50.60">
    <property type="entry name" value="FAD/NAD(P)-binding domain"/>
    <property type="match status" value="1"/>
</dbReference>
<dbReference type="Pfam" id="PF22780">
    <property type="entry name" value="HI0933_like_1st"/>
    <property type="match status" value="1"/>
</dbReference>
<evidence type="ECO:0000256" key="1">
    <source>
        <dbReference type="ARBA" id="ARBA00001974"/>
    </source>
</evidence>
<dbReference type="NCBIfam" id="TIGR00275">
    <property type="entry name" value="aminoacetone oxidase family FAD-binding enzyme"/>
    <property type="match status" value="1"/>
</dbReference>
<proteinExistence type="predicted"/>
<dbReference type="PANTHER" id="PTHR42887">
    <property type="entry name" value="OS12G0638800 PROTEIN"/>
    <property type="match status" value="1"/>
</dbReference>
<dbReference type="RefSeq" id="WP_181761982.1">
    <property type="nucleotide sequence ID" value="NZ_BMCR01000003.1"/>
</dbReference>
<dbReference type="EMBL" id="JACEON010000025">
    <property type="protein sequence ID" value="MBA4613783.1"/>
    <property type="molecule type" value="Genomic_DNA"/>
</dbReference>
<name>A0A838Y499_9HYPH</name>
<dbReference type="PRINTS" id="PR00368">
    <property type="entry name" value="FADPNR"/>
</dbReference>
<keyword evidence="7" id="KW-1185">Reference proteome</keyword>
<gene>
    <name evidence="6" type="ORF">H1W37_19165</name>
</gene>
<dbReference type="InterPro" id="IPR022460">
    <property type="entry name" value="Flavoprotein_PP4765"/>
</dbReference>
<comment type="caution">
    <text evidence="6">The sequence shown here is derived from an EMBL/GenBank/DDBJ whole genome shotgun (WGS) entry which is preliminary data.</text>
</comment>
<dbReference type="SUPFAM" id="SSF160996">
    <property type="entry name" value="HI0933 insert domain-like"/>
    <property type="match status" value="1"/>
</dbReference>
<dbReference type="InterPro" id="IPR055178">
    <property type="entry name" value="RsdA/BaiN/AoA(So)-like_dom"/>
</dbReference>
<dbReference type="PANTHER" id="PTHR42887:SF1">
    <property type="entry name" value="BLR3961 PROTEIN"/>
    <property type="match status" value="1"/>
</dbReference>
<evidence type="ECO:0000313" key="6">
    <source>
        <dbReference type="EMBL" id="MBA4613783.1"/>
    </source>
</evidence>